<feature type="chain" id="PRO_5038724139" evidence="1">
    <location>
        <begin position="23"/>
        <end position="192"/>
    </location>
</feature>
<evidence type="ECO:0000313" key="2">
    <source>
        <dbReference type="EMBL" id="MBK9982507.1"/>
    </source>
</evidence>
<dbReference type="AlphaFoldDB" id="A0A9D7SV80"/>
<comment type="caution">
    <text evidence="2">The sequence shown here is derived from an EMBL/GenBank/DDBJ whole genome shotgun (WGS) entry which is preliminary data.</text>
</comment>
<dbReference type="Pfam" id="PF07617">
    <property type="entry name" value="DUF1579"/>
    <property type="match status" value="1"/>
</dbReference>
<protein>
    <submittedName>
        <fullName evidence="2">DUF1579 domain-containing protein</fullName>
    </submittedName>
</protein>
<keyword evidence="1" id="KW-0732">Signal</keyword>
<proteinExistence type="predicted"/>
<reference evidence="2 3" key="1">
    <citation type="submission" date="2020-10" db="EMBL/GenBank/DDBJ databases">
        <title>Connecting structure to function with the recovery of over 1000 high-quality activated sludge metagenome-assembled genomes encoding full-length rRNA genes using long-read sequencing.</title>
        <authorList>
            <person name="Singleton C.M."/>
            <person name="Petriglieri F."/>
            <person name="Kristensen J.M."/>
            <person name="Kirkegaard R.H."/>
            <person name="Michaelsen T.Y."/>
            <person name="Andersen M.H."/>
            <person name="Karst S.M."/>
            <person name="Dueholm M.S."/>
            <person name="Nielsen P.H."/>
            <person name="Albertsen M."/>
        </authorList>
    </citation>
    <scope>NUCLEOTIDE SEQUENCE [LARGE SCALE GENOMIC DNA]</scope>
    <source>
        <strain evidence="2">Ribe_18-Q3-R11-54_MAXAC.273</strain>
    </source>
</reference>
<organism evidence="2 3">
    <name type="scientific">Candidatus Opimibacter skivensis</name>
    <dbReference type="NCBI Taxonomy" id="2982028"/>
    <lineage>
        <taxon>Bacteria</taxon>
        <taxon>Pseudomonadati</taxon>
        <taxon>Bacteroidota</taxon>
        <taxon>Saprospiria</taxon>
        <taxon>Saprospirales</taxon>
        <taxon>Saprospiraceae</taxon>
        <taxon>Candidatus Opimibacter</taxon>
    </lineage>
</organism>
<evidence type="ECO:0000256" key="1">
    <source>
        <dbReference type="SAM" id="SignalP"/>
    </source>
</evidence>
<dbReference type="InterPro" id="IPR011473">
    <property type="entry name" value="DUF1579"/>
</dbReference>
<dbReference type="EMBL" id="JADKGY010000006">
    <property type="protein sequence ID" value="MBK9982507.1"/>
    <property type="molecule type" value="Genomic_DNA"/>
</dbReference>
<sequence>MKKIALFLMVTLVGLTVQSMHAQDQAAMMKAWSDFKTPGDMHKLLASWNGVWNADVSSWMDPSAPPMKSTATVENKMALDGLYQMGHYEGTMMGSPFEGYSTLAYDNAKKMFVNTWIDNMGSGIVVMTGKWDAAKKTLELKGTQTDPMSGKDSPMREVITIIDANTQKMVIYGAGMDGKEAKFMESTMKRAM</sequence>
<accession>A0A9D7SV80</accession>
<name>A0A9D7SV80_9BACT</name>
<gene>
    <name evidence="2" type="ORF">IPP15_08790</name>
</gene>
<evidence type="ECO:0000313" key="3">
    <source>
        <dbReference type="Proteomes" id="UP000808337"/>
    </source>
</evidence>
<feature type="signal peptide" evidence="1">
    <location>
        <begin position="1"/>
        <end position="22"/>
    </location>
</feature>
<dbReference type="Proteomes" id="UP000808337">
    <property type="component" value="Unassembled WGS sequence"/>
</dbReference>